<gene>
    <name evidence="8" type="ORF">CVS30_07705</name>
</gene>
<evidence type="ECO:0000256" key="5">
    <source>
        <dbReference type="ARBA" id="ARBA00022989"/>
    </source>
</evidence>
<comment type="subcellular location">
    <subcellularLocation>
        <location evidence="1">Membrane</location>
        <topology evidence="1">Multi-pass membrane protein</topology>
    </subcellularLocation>
</comment>
<feature type="transmembrane region" description="Helical" evidence="7">
    <location>
        <begin position="288"/>
        <end position="307"/>
    </location>
</feature>
<feature type="transmembrane region" description="Helical" evidence="7">
    <location>
        <begin position="164"/>
        <end position="184"/>
    </location>
</feature>
<keyword evidence="5 7" id="KW-1133">Transmembrane helix</keyword>
<feature type="transmembrane region" description="Helical" evidence="7">
    <location>
        <begin position="190"/>
        <end position="213"/>
    </location>
</feature>
<keyword evidence="3" id="KW-1003">Cell membrane</keyword>
<evidence type="ECO:0000313" key="8">
    <source>
        <dbReference type="EMBL" id="PYI39177.1"/>
    </source>
</evidence>
<comment type="caution">
    <text evidence="8">The sequence shown here is derived from an EMBL/GenBank/DDBJ whole genome shotgun (WGS) entry which is preliminary data.</text>
</comment>
<evidence type="ECO:0000256" key="6">
    <source>
        <dbReference type="ARBA" id="ARBA00023136"/>
    </source>
</evidence>
<feature type="transmembrane region" description="Helical" evidence="7">
    <location>
        <begin position="234"/>
        <end position="265"/>
    </location>
</feature>
<name>A0A2V5JGZ8_9MICC</name>
<protein>
    <recommendedName>
        <fullName evidence="10">AEC family transporter</fullName>
    </recommendedName>
</protein>
<keyword evidence="9" id="KW-1185">Reference proteome</keyword>
<dbReference type="RefSeq" id="WP_110484741.1">
    <property type="nucleotide sequence ID" value="NZ_QJVC01000004.1"/>
</dbReference>
<dbReference type="InterPro" id="IPR004776">
    <property type="entry name" value="Mem_transp_PIN-like"/>
</dbReference>
<dbReference type="EMBL" id="QJVC01000004">
    <property type="protein sequence ID" value="PYI39177.1"/>
    <property type="molecule type" value="Genomic_DNA"/>
</dbReference>
<feature type="transmembrane region" description="Helical" evidence="7">
    <location>
        <begin position="123"/>
        <end position="143"/>
    </location>
</feature>
<organism evidence="8 9">
    <name type="scientific">Arthrobacter psychrolactophilus</name>
    <dbReference type="NCBI Taxonomy" id="92442"/>
    <lineage>
        <taxon>Bacteria</taxon>
        <taxon>Bacillati</taxon>
        <taxon>Actinomycetota</taxon>
        <taxon>Actinomycetes</taxon>
        <taxon>Micrococcales</taxon>
        <taxon>Micrococcaceae</taxon>
        <taxon>Arthrobacter</taxon>
    </lineage>
</organism>
<dbReference type="Proteomes" id="UP000247980">
    <property type="component" value="Unassembled WGS sequence"/>
</dbReference>
<evidence type="ECO:0000256" key="1">
    <source>
        <dbReference type="ARBA" id="ARBA00004141"/>
    </source>
</evidence>
<evidence type="ECO:0000313" key="9">
    <source>
        <dbReference type="Proteomes" id="UP000247980"/>
    </source>
</evidence>
<sequence length="308" mass="32173">MLAVIEGFSVVWLVILVGWFVGRRKVLGDNAQLVLSRLSFFVASPALLVETLSRAELQTVFAAPLLVAAAGAVITGGSYLLIVRFWLKRKLAESLVSAMSSSTANAANLGIPIAAYVLGDAALIAPVLVFQLAFYTPCYLMLLDSITSGRRATPGRVLLQIVRNPMIIGTAVGLVLASTGWALPNLIAEPLHLVAGAAIPAILIAFGMSLGTTKPLSAADGRRPDILLSTGFKLILHPLVAFLLGHFALGMSGAALFAVVVAAALPTAQNVYVTSQRYQVGLAVAKDTVLLTTVLAIPAMFGVAFLLG</sequence>
<dbReference type="PANTHER" id="PTHR36838">
    <property type="entry name" value="AUXIN EFFLUX CARRIER FAMILY PROTEIN"/>
    <property type="match status" value="1"/>
</dbReference>
<feature type="transmembrane region" description="Helical" evidence="7">
    <location>
        <begin position="6"/>
        <end position="22"/>
    </location>
</feature>
<keyword evidence="4 7" id="KW-0812">Transmembrane</keyword>
<keyword evidence="6 7" id="KW-0472">Membrane</keyword>
<evidence type="ECO:0000256" key="4">
    <source>
        <dbReference type="ARBA" id="ARBA00022692"/>
    </source>
</evidence>
<proteinExistence type="predicted"/>
<dbReference type="GO" id="GO:0055085">
    <property type="term" value="P:transmembrane transport"/>
    <property type="evidence" value="ECO:0007669"/>
    <property type="project" value="InterPro"/>
</dbReference>
<dbReference type="OrthoDB" id="5405318at2"/>
<dbReference type="AlphaFoldDB" id="A0A2V5JGZ8"/>
<feature type="transmembrane region" description="Helical" evidence="7">
    <location>
        <begin position="61"/>
        <end position="83"/>
    </location>
</feature>
<reference evidence="8 9" key="1">
    <citation type="submission" date="2018-05" db="EMBL/GenBank/DDBJ databases">
        <title>Genetic diversity of glacier-inhabiting Cryobacterium bacteria in China and description of Cryobacterium mengkeensis sp. nov. and Arthrobacter glacialis sp. nov.</title>
        <authorList>
            <person name="Liu Q."/>
            <person name="Xin Y.-H."/>
        </authorList>
    </citation>
    <scope>NUCLEOTIDE SEQUENCE [LARGE SCALE GENOMIC DNA]</scope>
    <source>
        <strain evidence="8 9">B7</strain>
    </source>
</reference>
<keyword evidence="2" id="KW-0813">Transport</keyword>
<evidence type="ECO:0000256" key="7">
    <source>
        <dbReference type="SAM" id="Phobius"/>
    </source>
</evidence>
<evidence type="ECO:0000256" key="2">
    <source>
        <dbReference type="ARBA" id="ARBA00022448"/>
    </source>
</evidence>
<evidence type="ECO:0000256" key="3">
    <source>
        <dbReference type="ARBA" id="ARBA00022475"/>
    </source>
</evidence>
<evidence type="ECO:0008006" key="10">
    <source>
        <dbReference type="Google" id="ProtNLM"/>
    </source>
</evidence>
<feature type="transmembrane region" description="Helical" evidence="7">
    <location>
        <begin position="34"/>
        <end position="55"/>
    </location>
</feature>
<accession>A0A2V5JGZ8</accession>
<dbReference type="Pfam" id="PF03547">
    <property type="entry name" value="Mem_trans"/>
    <property type="match status" value="1"/>
</dbReference>
<dbReference type="PANTHER" id="PTHR36838:SF1">
    <property type="entry name" value="SLR1864 PROTEIN"/>
    <property type="match status" value="1"/>
</dbReference>
<feature type="transmembrane region" description="Helical" evidence="7">
    <location>
        <begin position="95"/>
        <end position="117"/>
    </location>
</feature>
<dbReference type="GO" id="GO:0016020">
    <property type="term" value="C:membrane"/>
    <property type="evidence" value="ECO:0007669"/>
    <property type="project" value="UniProtKB-SubCell"/>
</dbReference>